<name>A0AAI9ZM94_9PEZI</name>
<accession>A0AAI9ZM94</accession>
<evidence type="ECO:0000256" key="2">
    <source>
        <dbReference type="ARBA" id="ARBA00022857"/>
    </source>
</evidence>
<dbReference type="Pfam" id="PF13561">
    <property type="entry name" value="adh_short_C2"/>
    <property type="match status" value="1"/>
</dbReference>
<evidence type="ECO:0000256" key="4">
    <source>
        <dbReference type="RuleBase" id="RU000363"/>
    </source>
</evidence>
<comment type="similarity">
    <text evidence="1 4">Belongs to the short-chain dehydrogenases/reductases (SDR) family.</text>
</comment>
<dbReference type="PRINTS" id="PR00081">
    <property type="entry name" value="GDHRDH"/>
</dbReference>
<dbReference type="GeneID" id="85478758"/>
<sequence>MEITGYALIVGGGSGIGRACVAAFASEGASGIVVADLDHAAARAVADEAMAVAKDPRFQVHSRPIDVRSEASVEQVIRDVVGLFGRVDYCVNCAGIGVEKAAAVAEADVGEFARFLEVNVKGTFLVTRAASAAMAAQEPLPQLQGRGRGKEAVGGRSSFRGAIVNMASASSYVSTPGMVQYTTSKHAVLGLSKNAALDNAAHGIRVNCICASWVRTPMVQKAIDNVPGLDKMIEAAVPMGRMALADEIADSVIFLCSPRSSRHITGHDAEGKSVFLVTDSGSHHRVMGQNQAVATILYSTKETPIECNDNADMKFAQDTEPPLHYPSGSVVRMIDFGPGIESPLHRAISVDYGVVLEGVFQLTLDSGESRIMRQGDVCIQRATSHKWKNITGNGTLPGRMLWVLLPCNDILVGGEKVEGFLGHLKKEYER</sequence>
<dbReference type="CDD" id="cd05233">
    <property type="entry name" value="SDR_c"/>
    <property type="match status" value="1"/>
</dbReference>
<evidence type="ECO:0000313" key="6">
    <source>
        <dbReference type="Proteomes" id="UP001243989"/>
    </source>
</evidence>
<dbReference type="SUPFAM" id="SSF51735">
    <property type="entry name" value="NAD(P)-binding Rossmann-fold domains"/>
    <property type="match status" value="1"/>
</dbReference>
<dbReference type="InterPro" id="IPR020904">
    <property type="entry name" value="Sc_DH/Rdtase_CS"/>
</dbReference>
<dbReference type="AlphaFoldDB" id="A0AAI9ZM94"/>
<dbReference type="InterPro" id="IPR002347">
    <property type="entry name" value="SDR_fam"/>
</dbReference>
<evidence type="ECO:0000256" key="3">
    <source>
        <dbReference type="ARBA" id="ARBA00023002"/>
    </source>
</evidence>
<dbReference type="Proteomes" id="UP001243989">
    <property type="component" value="Unassembled WGS sequence"/>
</dbReference>
<evidence type="ECO:0000313" key="5">
    <source>
        <dbReference type="EMBL" id="KAK1634591.1"/>
    </source>
</evidence>
<keyword evidence="3" id="KW-0560">Oxidoreductase</keyword>
<dbReference type="Gene3D" id="2.60.120.10">
    <property type="entry name" value="Jelly Rolls"/>
    <property type="match status" value="1"/>
</dbReference>
<reference evidence="5" key="1">
    <citation type="submission" date="2021-06" db="EMBL/GenBank/DDBJ databases">
        <title>Comparative genomics, transcriptomics and evolutionary studies reveal genomic signatures of adaptation to plant cell wall in hemibiotrophic fungi.</title>
        <authorList>
            <consortium name="DOE Joint Genome Institute"/>
            <person name="Baroncelli R."/>
            <person name="Diaz J.F."/>
            <person name="Benocci T."/>
            <person name="Peng M."/>
            <person name="Battaglia E."/>
            <person name="Haridas S."/>
            <person name="Andreopoulos W."/>
            <person name="Labutti K."/>
            <person name="Pangilinan J."/>
            <person name="Floch G.L."/>
            <person name="Makela M.R."/>
            <person name="Henrissat B."/>
            <person name="Grigoriev I.V."/>
            <person name="Crouch J.A."/>
            <person name="De Vries R.P."/>
            <person name="Sukno S.A."/>
            <person name="Thon M.R."/>
        </authorList>
    </citation>
    <scope>NUCLEOTIDE SEQUENCE</scope>
    <source>
        <strain evidence="5">CBS 102054</strain>
    </source>
</reference>
<dbReference type="InterPro" id="IPR014710">
    <property type="entry name" value="RmlC-like_jellyroll"/>
</dbReference>
<keyword evidence="6" id="KW-1185">Reference proteome</keyword>
<comment type="caution">
    <text evidence="5">The sequence shown here is derived from an EMBL/GenBank/DDBJ whole genome shotgun (WGS) entry which is preliminary data.</text>
</comment>
<organism evidence="5 6">
    <name type="scientific">Colletotrichum phormii</name>
    <dbReference type="NCBI Taxonomy" id="359342"/>
    <lineage>
        <taxon>Eukaryota</taxon>
        <taxon>Fungi</taxon>
        <taxon>Dikarya</taxon>
        <taxon>Ascomycota</taxon>
        <taxon>Pezizomycotina</taxon>
        <taxon>Sordariomycetes</taxon>
        <taxon>Hypocreomycetidae</taxon>
        <taxon>Glomerellales</taxon>
        <taxon>Glomerellaceae</taxon>
        <taxon>Colletotrichum</taxon>
        <taxon>Colletotrichum acutatum species complex</taxon>
    </lineage>
</organism>
<dbReference type="Pfam" id="PF00106">
    <property type="entry name" value="adh_short"/>
    <property type="match status" value="1"/>
</dbReference>
<protein>
    <submittedName>
        <fullName evidence="5">Uncharacterized protein</fullName>
    </submittedName>
</protein>
<dbReference type="GO" id="GO:0016491">
    <property type="term" value="F:oxidoreductase activity"/>
    <property type="evidence" value="ECO:0007669"/>
    <property type="project" value="UniProtKB-KW"/>
</dbReference>
<dbReference type="RefSeq" id="XP_060443198.1">
    <property type="nucleotide sequence ID" value="XM_060593896.1"/>
</dbReference>
<dbReference type="PRINTS" id="PR00080">
    <property type="entry name" value="SDRFAMILY"/>
</dbReference>
<dbReference type="SUPFAM" id="SSF51182">
    <property type="entry name" value="RmlC-like cupins"/>
    <property type="match status" value="1"/>
</dbReference>
<proteinExistence type="inferred from homology"/>
<keyword evidence="2" id="KW-0521">NADP</keyword>
<dbReference type="PROSITE" id="PS00061">
    <property type="entry name" value="ADH_SHORT"/>
    <property type="match status" value="1"/>
</dbReference>
<gene>
    <name evidence="5" type="ORF">BDP81DRAFT_462423</name>
</gene>
<dbReference type="PANTHER" id="PTHR24321:SF12">
    <property type="entry name" value="SHORT-CHAIN DEHYDROGENASE_REDUCTASE FAMILY, PUTATIVE (AFU_ORTHOLOGUE AFUA_5G14340)-RELATED"/>
    <property type="match status" value="1"/>
</dbReference>
<dbReference type="Gene3D" id="3.40.50.720">
    <property type="entry name" value="NAD(P)-binding Rossmann-like Domain"/>
    <property type="match status" value="1"/>
</dbReference>
<dbReference type="FunFam" id="3.40.50.720:FF:000084">
    <property type="entry name" value="Short-chain dehydrogenase reductase"/>
    <property type="match status" value="1"/>
</dbReference>
<dbReference type="EMBL" id="JAHMHQ010000014">
    <property type="protein sequence ID" value="KAK1634591.1"/>
    <property type="molecule type" value="Genomic_DNA"/>
</dbReference>
<dbReference type="PANTHER" id="PTHR24321">
    <property type="entry name" value="DEHYDROGENASES, SHORT CHAIN"/>
    <property type="match status" value="1"/>
</dbReference>
<dbReference type="InterPro" id="IPR011051">
    <property type="entry name" value="RmlC_Cupin_sf"/>
</dbReference>
<evidence type="ECO:0000256" key="1">
    <source>
        <dbReference type="ARBA" id="ARBA00006484"/>
    </source>
</evidence>
<dbReference type="InterPro" id="IPR036291">
    <property type="entry name" value="NAD(P)-bd_dom_sf"/>
</dbReference>
<dbReference type="CDD" id="cd02231">
    <property type="entry name" value="cupin_BLL6423-like"/>
    <property type="match status" value="1"/>
</dbReference>